<feature type="transmembrane region" description="Helical" evidence="1">
    <location>
        <begin position="62"/>
        <end position="84"/>
    </location>
</feature>
<feature type="transmembrane region" description="Helical" evidence="1">
    <location>
        <begin position="16"/>
        <end position="42"/>
    </location>
</feature>
<dbReference type="AlphaFoldDB" id="A0A7W3MVR4"/>
<dbReference type="RefSeq" id="WP_182704669.1">
    <property type="nucleotide sequence ID" value="NZ_JACJII010000001.1"/>
</dbReference>
<keyword evidence="1" id="KW-0812">Transmembrane</keyword>
<reference evidence="2 3" key="1">
    <citation type="submission" date="2020-08" db="EMBL/GenBank/DDBJ databases">
        <title>Sequencing the genomes of 1000 actinobacteria strains.</title>
        <authorList>
            <person name="Klenk H.-P."/>
        </authorList>
    </citation>
    <scope>NUCLEOTIDE SEQUENCE [LARGE SCALE GENOMIC DNA]</scope>
    <source>
        <strain evidence="2 3">DSM 45823</strain>
    </source>
</reference>
<proteinExistence type="predicted"/>
<dbReference type="Proteomes" id="UP000539313">
    <property type="component" value="Unassembled WGS sequence"/>
</dbReference>
<comment type="caution">
    <text evidence="2">The sequence shown here is derived from an EMBL/GenBank/DDBJ whole genome shotgun (WGS) entry which is preliminary data.</text>
</comment>
<keyword evidence="3" id="KW-1185">Reference proteome</keyword>
<feature type="transmembrane region" description="Helical" evidence="1">
    <location>
        <begin position="96"/>
        <end position="121"/>
    </location>
</feature>
<gene>
    <name evidence="2" type="ORF">HNR21_001601</name>
</gene>
<evidence type="ECO:0000313" key="2">
    <source>
        <dbReference type="EMBL" id="MBA9002719.1"/>
    </source>
</evidence>
<name>A0A7W3MVR4_9ACTN</name>
<sequence length="139" mass="14527">MLLGLRRLQGSRAADVAAVVGLAGLVPFVRVAVVDLIVGVRAADRAEMDALSEQYDDIPGALYWEAGPLLFQIGLFALLVLLAVGRRVPAWSPVALVLGFAALMADLDLLPLGALLFGVALGPVVRTPRRVSAASTRTG</sequence>
<evidence type="ECO:0000313" key="3">
    <source>
        <dbReference type="Proteomes" id="UP000539313"/>
    </source>
</evidence>
<keyword evidence="1" id="KW-1133">Transmembrane helix</keyword>
<accession>A0A7W3MVR4</accession>
<protein>
    <submittedName>
        <fullName evidence="2">Uncharacterized protein</fullName>
    </submittedName>
</protein>
<keyword evidence="1" id="KW-0472">Membrane</keyword>
<organism evidence="2 3">
    <name type="scientific">Thermomonospora cellulosilytica</name>
    <dbReference type="NCBI Taxonomy" id="1411118"/>
    <lineage>
        <taxon>Bacteria</taxon>
        <taxon>Bacillati</taxon>
        <taxon>Actinomycetota</taxon>
        <taxon>Actinomycetes</taxon>
        <taxon>Streptosporangiales</taxon>
        <taxon>Thermomonosporaceae</taxon>
        <taxon>Thermomonospora</taxon>
    </lineage>
</organism>
<dbReference type="EMBL" id="JACJII010000001">
    <property type="protein sequence ID" value="MBA9002719.1"/>
    <property type="molecule type" value="Genomic_DNA"/>
</dbReference>
<evidence type="ECO:0000256" key="1">
    <source>
        <dbReference type="SAM" id="Phobius"/>
    </source>
</evidence>